<dbReference type="InterPro" id="IPR023562">
    <property type="entry name" value="ClpP/TepA"/>
</dbReference>
<dbReference type="PANTHER" id="PTHR10381">
    <property type="entry name" value="ATP-DEPENDENT CLP PROTEASE PROTEOLYTIC SUBUNIT"/>
    <property type="match status" value="1"/>
</dbReference>
<organism evidence="1 2">
    <name type="scientific">Vitis rotundifolia</name>
    <name type="common">Muscadine grape</name>
    <dbReference type="NCBI Taxonomy" id="103349"/>
    <lineage>
        <taxon>Eukaryota</taxon>
        <taxon>Viridiplantae</taxon>
        <taxon>Streptophyta</taxon>
        <taxon>Embryophyta</taxon>
        <taxon>Tracheophyta</taxon>
        <taxon>Spermatophyta</taxon>
        <taxon>Magnoliopsida</taxon>
        <taxon>eudicotyledons</taxon>
        <taxon>Gunneridae</taxon>
        <taxon>Pentapetalae</taxon>
        <taxon>rosids</taxon>
        <taxon>Vitales</taxon>
        <taxon>Vitaceae</taxon>
        <taxon>Viteae</taxon>
        <taxon>Vitis</taxon>
    </lineage>
</organism>
<name>A0AA39DZ72_VITRO</name>
<proteinExistence type="predicted"/>
<dbReference type="GO" id="GO:0009368">
    <property type="term" value="C:endopeptidase Clp complex"/>
    <property type="evidence" value="ECO:0007669"/>
    <property type="project" value="TreeGrafter"/>
</dbReference>
<evidence type="ECO:0000313" key="2">
    <source>
        <dbReference type="Proteomes" id="UP001168098"/>
    </source>
</evidence>
<dbReference type="GO" id="GO:0051117">
    <property type="term" value="F:ATPase binding"/>
    <property type="evidence" value="ECO:0007669"/>
    <property type="project" value="TreeGrafter"/>
</dbReference>
<dbReference type="AlphaFoldDB" id="A0AA39DZ72"/>
<dbReference type="PANTHER" id="PTHR10381:SF6">
    <property type="entry name" value="ATP-DEPENDENT CLP PROTEASE PROTEOLYTIC SUBUNIT-RELATED PROTEIN 3, CHLOROPLASTIC"/>
    <property type="match status" value="1"/>
</dbReference>
<gene>
    <name evidence="1" type="ORF">PVL29_006683</name>
</gene>
<keyword evidence="2" id="KW-1185">Reference proteome</keyword>
<protein>
    <submittedName>
        <fullName evidence="1">Uncharacterized protein</fullName>
    </submittedName>
</protein>
<dbReference type="Proteomes" id="UP001168098">
    <property type="component" value="Unassembled WGS sequence"/>
</dbReference>
<accession>A0AA39DZ72</accession>
<dbReference type="GO" id="GO:0004252">
    <property type="term" value="F:serine-type endopeptidase activity"/>
    <property type="evidence" value="ECO:0007669"/>
    <property type="project" value="TreeGrafter"/>
</dbReference>
<comment type="caution">
    <text evidence="1">The sequence shown here is derived from an EMBL/GenBank/DDBJ whole genome shotgun (WGS) entry which is preliminary data.</text>
</comment>
<evidence type="ECO:0000313" key="1">
    <source>
        <dbReference type="EMBL" id="KAJ9701439.1"/>
    </source>
</evidence>
<dbReference type="GO" id="GO:0006515">
    <property type="term" value="P:protein quality control for misfolded or incompletely synthesized proteins"/>
    <property type="evidence" value="ECO:0007669"/>
    <property type="project" value="TreeGrafter"/>
</dbReference>
<dbReference type="EMBL" id="JARBHA010000005">
    <property type="protein sequence ID" value="KAJ9701439.1"/>
    <property type="molecule type" value="Genomic_DNA"/>
</dbReference>
<sequence>MGLVYQRLFLLRPVLYNEHRPRRPPLDLPSLLLRGRIVCIGMPLVPAVTELVIAELMYLQRMDPMEPVYKLHWSHS</sequence>
<dbReference type="Gene3D" id="3.90.226.10">
    <property type="entry name" value="2-enoyl-CoA Hydratase, Chain A, domain 1"/>
    <property type="match status" value="1"/>
</dbReference>
<reference evidence="1 2" key="1">
    <citation type="journal article" date="2023" name="BMC Biotechnol.">
        <title>Vitis rotundifolia cv Carlos genome sequencing.</title>
        <authorList>
            <person name="Huff M."/>
            <person name="Hulse-Kemp A."/>
            <person name="Scheffler B."/>
            <person name="Youngblood R."/>
            <person name="Simpson S."/>
            <person name="Babiker E."/>
            <person name="Staton M."/>
        </authorList>
    </citation>
    <scope>NUCLEOTIDE SEQUENCE [LARGE SCALE GENOMIC DNA]</scope>
    <source>
        <tissue evidence="1">Leaf</tissue>
    </source>
</reference>
<dbReference type="GO" id="GO:0004176">
    <property type="term" value="F:ATP-dependent peptidase activity"/>
    <property type="evidence" value="ECO:0007669"/>
    <property type="project" value="TreeGrafter"/>
</dbReference>